<dbReference type="EMBL" id="CAUYUJ010015441">
    <property type="protein sequence ID" value="CAK0853952.1"/>
    <property type="molecule type" value="Genomic_DNA"/>
</dbReference>
<comment type="caution">
    <text evidence="2">The sequence shown here is derived from an EMBL/GenBank/DDBJ whole genome shotgun (WGS) entry which is preliminary data.</text>
</comment>
<keyword evidence="3" id="KW-1185">Reference proteome</keyword>
<reference evidence="2" key="1">
    <citation type="submission" date="2023-10" db="EMBL/GenBank/DDBJ databases">
        <authorList>
            <person name="Chen Y."/>
            <person name="Shah S."/>
            <person name="Dougan E. K."/>
            <person name="Thang M."/>
            <person name="Chan C."/>
        </authorList>
    </citation>
    <scope>NUCLEOTIDE SEQUENCE [LARGE SCALE GENOMIC DNA]</scope>
</reference>
<feature type="non-terminal residue" evidence="2">
    <location>
        <position position="1"/>
    </location>
</feature>
<accession>A0ABN9U522</accession>
<organism evidence="2 3">
    <name type="scientific">Prorocentrum cordatum</name>
    <dbReference type="NCBI Taxonomy" id="2364126"/>
    <lineage>
        <taxon>Eukaryota</taxon>
        <taxon>Sar</taxon>
        <taxon>Alveolata</taxon>
        <taxon>Dinophyceae</taxon>
        <taxon>Prorocentrales</taxon>
        <taxon>Prorocentraceae</taxon>
        <taxon>Prorocentrum</taxon>
    </lineage>
</organism>
<feature type="compositionally biased region" description="Low complexity" evidence="1">
    <location>
        <begin position="1"/>
        <end position="22"/>
    </location>
</feature>
<dbReference type="Proteomes" id="UP001189429">
    <property type="component" value="Unassembled WGS sequence"/>
</dbReference>
<protein>
    <submittedName>
        <fullName evidence="2">Uncharacterized protein</fullName>
    </submittedName>
</protein>
<evidence type="ECO:0000313" key="3">
    <source>
        <dbReference type="Proteomes" id="UP001189429"/>
    </source>
</evidence>
<sequence length="118" mass="12580">PRRCPPASCTSSSSDSAELSEPCARPEAGAPGGRPRSCCAARADPRRAAAPTGVLGRPLRPDAAAKAATLRTITTHRGTLDPVLLRYFSSQIDPRWSTPRARRWTNLSLVNHPLVKAA</sequence>
<evidence type="ECO:0000313" key="2">
    <source>
        <dbReference type="EMBL" id="CAK0853952.1"/>
    </source>
</evidence>
<evidence type="ECO:0000256" key="1">
    <source>
        <dbReference type="SAM" id="MobiDB-lite"/>
    </source>
</evidence>
<proteinExistence type="predicted"/>
<name>A0ABN9U522_9DINO</name>
<feature type="region of interest" description="Disordered" evidence="1">
    <location>
        <begin position="1"/>
        <end position="57"/>
    </location>
</feature>
<gene>
    <name evidence="2" type="ORF">PCOR1329_LOCUS45266</name>
</gene>